<evidence type="ECO:0000256" key="5">
    <source>
        <dbReference type="SAM" id="MobiDB-lite"/>
    </source>
</evidence>
<keyword evidence="3" id="KW-1133">Transmembrane helix</keyword>
<dbReference type="EMBL" id="CP130612">
    <property type="protein sequence ID" value="WKW12357.1"/>
    <property type="molecule type" value="Genomic_DNA"/>
</dbReference>
<accession>A0AA49K056</accession>
<dbReference type="RefSeq" id="WP_367885233.1">
    <property type="nucleotide sequence ID" value="NZ_CP130612.1"/>
</dbReference>
<evidence type="ECO:0000256" key="1">
    <source>
        <dbReference type="ARBA" id="ARBA00004167"/>
    </source>
</evidence>
<name>A0AA49K056_9BACT</name>
<keyword evidence="6" id="KW-0732">Signal</keyword>
<keyword evidence="10" id="KW-1185">Reference proteome</keyword>
<protein>
    <submittedName>
        <fullName evidence="9">TonB family protein</fullName>
    </submittedName>
</protein>
<keyword evidence="4" id="KW-0472">Membrane</keyword>
<proteinExistence type="predicted"/>
<dbReference type="InterPro" id="IPR006260">
    <property type="entry name" value="TonB/TolA_C"/>
</dbReference>
<feature type="signal peptide" evidence="6">
    <location>
        <begin position="1"/>
        <end position="25"/>
    </location>
</feature>
<organism evidence="9 10">
    <name type="scientific">Pseudogemmatithrix spongiicola</name>
    <dbReference type="NCBI Taxonomy" id="3062599"/>
    <lineage>
        <taxon>Bacteria</taxon>
        <taxon>Pseudomonadati</taxon>
        <taxon>Gemmatimonadota</taxon>
        <taxon>Gemmatimonadia</taxon>
        <taxon>Gemmatimonadales</taxon>
        <taxon>Gemmatimonadaceae</taxon>
        <taxon>Pseudogemmatithrix</taxon>
    </lineage>
</organism>
<feature type="domain" description="TonB C-terminal" evidence="7">
    <location>
        <begin position="278"/>
        <end position="375"/>
    </location>
</feature>
<reference evidence="9" key="1">
    <citation type="submission" date="2023-07" db="EMBL/GenBank/DDBJ databases">
        <authorList>
            <person name="Haufschild T."/>
            <person name="Kallscheuer N."/>
            <person name="Hammer J."/>
            <person name="Kohn T."/>
            <person name="Kabuu M."/>
            <person name="Jogler M."/>
            <person name="Wohfarth N."/>
            <person name="Heuer A."/>
            <person name="Rohde M."/>
            <person name="van Teeseling M.C.F."/>
            <person name="Jogler C."/>
        </authorList>
    </citation>
    <scope>NUCLEOTIDE SEQUENCE</scope>
    <source>
        <strain evidence="8">Strain 138</strain>
        <strain evidence="9">Strain 318</strain>
    </source>
</reference>
<comment type="subcellular location">
    <subcellularLocation>
        <location evidence="1">Membrane</location>
        <topology evidence="1">Single-pass membrane protein</topology>
    </subcellularLocation>
</comment>
<evidence type="ECO:0000313" key="10">
    <source>
        <dbReference type="Proteomes" id="UP001229955"/>
    </source>
</evidence>
<evidence type="ECO:0000313" key="8">
    <source>
        <dbReference type="EMBL" id="WKW12357.1"/>
    </source>
</evidence>
<evidence type="ECO:0000313" key="9">
    <source>
        <dbReference type="EMBL" id="WKW15264.1"/>
    </source>
</evidence>
<dbReference type="AlphaFoldDB" id="A0AA49K056"/>
<dbReference type="Pfam" id="PF03544">
    <property type="entry name" value="TonB_C"/>
    <property type="match status" value="1"/>
</dbReference>
<dbReference type="Proteomes" id="UP001229955">
    <property type="component" value="Chromosome"/>
</dbReference>
<evidence type="ECO:0000256" key="4">
    <source>
        <dbReference type="ARBA" id="ARBA00023136"/>
    </source>
</evidence>
<feature type="chain" id="PRO_5041428325" evidence="6">
    <location>
        <begin position="26"/>
        <end position="376"/>
    </location>
</feature>
<accession>A0AA49Q4Z4</accession>
<keyword evidence="2" id="KW-0812">Transmembrane</keyword>
<evidence type="ECO:0000256" key="2">
    <source>
        <dbReference type="ARBA" id="ARBA00022692"/>
    </source>
</evidence>
<dbReference type="InterPro" id="IPR012910">
    <property type="entry name" value="Plug_dom"/>
</dbReference>
<dbReference type="PROSITE" id="PS52015">
    <property type="entry name" value="TONB_CTD"/>
    <property type="match status" value="1"/>
</dbReference>
<dbReference type="KEGG" id="pspc:Strain318_001641"/>
<dbReference type="Pfam" id="PF07715">
    <property type="entry name" value="Plug"/>
    <property type="match status" value="1"/>
</dbReference>
<dbReference type="InterPro" id="IPR008969">
    <property type="entry name" value="CarboxyPept-like_regulatory"/>
</dbReference>
<dbReference type="Gene3D" id="2.170.130.10">
    <property type="entry name" value="TonB-dependent receptor, plug domain"/>
    <property type="match status" value="1"/>
</dbReference>
<dbReference type="GO" id="GO:0016020">
    <property type="term" value="C:membrane"/>
    <property type="evidence" value="ECO:0007669"/>
    <property type="project" value="UniProtKB-SubCell"/>
</dbReference>
<evidence type="ECO:0000256" key="6">
    <source>
        <dbReference type="SAM" id="SignalP"/>
    </source>
</evidence>
<dbReference type="SUPFAM" id="SSF74653">
    <property type="entry name" value="TolA/TonB C-terminal domain"/>
    <property type="match status" value="1"/>
</dbReference>
<evidence type="ECO:0000259" key="7">
    <source>
        <dbReference type="PROSITE" id="PS52015"/>
    </source>
</evidence>
<dbReference type="NCBIfam" id="TIGR01352">
    <property type="entry name" value="tonB_Cterm"/>
    <property type="match status" value="1"/>
</dbReference>
<evidence type="ECO:0000256" key="3">
    <source>
        <dbReference type="ARBA" id="ARBA00022989"/>
    </source>
</evidence>
<dbReference type="SUPFAM" id="SSF56935">
    <property type="entry name" value="Porins"/>
    <property type="match status" value="1"/>
</dbReference>
<sequence>MRKTVPGAVVVLLALPLLLPAAADAQKVLRGVVRDSLGLGIAGVQVSLGSGGLRAETGADGRFAFPQARSADEEVQFRRLGYRPERRLWSPSDAAPELMVELSALPQRLAPVIVSGRENLRGNALGFYRRMDQGQGRFVTAEQIERRSIFTMRDLFRTVPGMRTETMRGRTYVRLRGSSVPPMVFLDGVRMAAGEIDIELLDPQTFLGVEVYSGDATMPPEFNQVGLSGQRGGAIVIWTREGQIRPRLERRGRNERSAASTVSAMVEREEVFTEDQVDTPARPDPSLPIEPMYPDSLFSAGVTGFALAEFVVMADGQVQSSTLDIVTATHPLFGDAVRRALVTARFFPATRQGRRVAQVVQLPIRFTLPERNNGAP</sequence>
<dbReference type="GO" id="GO:0055085">
    <property type="term" value="P:transmembrane transport"/>
    <property type="evidence" value="ECO:0007669"/>
    <property type="project" value="InterPro"/>
</dbReference>
<feature type="region of interest" description="Disordered" evidence="5">
    <location>
        <begin position="271"/>
        <end position="290"/>
    </location>
</feature>
<dbReference type="InterPro" id="IPR037066">
    <property type="entry name" value="Plug_dom_sf"/>
</dbReference>
<gene>
    <name evidence="8" type="ORF">Strain138_001642</name>
    <name evidence="9" type="ORF">Strain318_001641</name>
</gene>
<dbReference type="SUPFAM" id="SSF49464">
    <property type="entry name" value="Carboxypeptidase regulatory domain-like"/>
    <property type="match status" value="1"/>
</dbReference>
<dbReference type="EMBL" id="CP130613">
    <property type="protein sequence ID" value="WKW15264.1"/>
    <property type="molecule type" value="Genomic_DNA"/>
</dbReference>
<dbReference type="Gene3D" id="3.30.1150.10">
    <property type="match status" value="1"/>
</dbReference>
<dbReference type="InterPro" id="IPR037682">
    <property type="entry name" value="TonB_C"/>
</dbReference>